<dbReference type="KEGG" id="pgri:PgNI_11331"/>
<keyword evidence="2" id="KW-0812">Transmembrane</keyword>
<sequence>MTTVTYDNDNVVELPQWTTSTNLGTLTRASFPPECLKDLARFNHPTTALGPPHAYITQGCALNKCCPPGGAYTEDWAYVTSYYSPGVCPSEYKRCDFQGTHPAFKTATDEIVRFCCPSNYACPAVTGDLIKPCQSIATTRQLIITVYDDVKDQKPIATTTVDGLGGGPRAAETTGVVNVAYPIQVRFKQGEDAALVLGGRILPTIGTPTLLVAPSTPSPGGNSGIYGVGGGGVGGSMNQSPSTGAGGGSSSSGGGNSGGGNSGGIPMGVVVAVILAAAVAVAVAATVAAMRVVRKRRREQGLPASAEQAASMRADAERRSQRTAQQRMTQQQTGVDMCPPHGIPPEHRHRKLSVQHHGTATSSRVELQSHMI</sequence>
<organism evidence="3 4">
    <name type="scientific">Pyricularia grisea</name>
    <name type="common">Crabgrass-specific blast fungus</name>
    <name type="synonym">Magnaporthe grisea</name>
    <dbReference type="NCBI Taxonomy" id="148305"/>
    <lineage>
        <taxon>Eukaryota</taxon>
        <taxon>Fungi</taxon>
        <taxon>Dikarya</taxon>
        <taxon>Ascomycota</taxon>
        <taxon>Pezizomycotina</taxon>
        <taxon>Sordariomycetes</taxon>
        <taxon>Sordariomycetidae</taxon>
        <taxon>Magnaporthales</taxon>
        <taxon>Pyriculariaceae</taxon>
        <taxon>Pyricularia</taxon>
    </lineage>
</organism>
<dbReference type="AlphaFoldDB" id="A0A6P8APJ5"/>
<evidence type="ECO:0000313" key="3">
    <source>
        <dbReference type="Proteomes" id="UP000515153"/>
    </source>
</evidence>
<dbReference type="RefSeq" id="XP_030976819.1">
    <property type="nucleotide sequence ID" value="XM_031131300.1"/>
</dbReference>
<evidence type="ECO:0000256" key="2">
    <source>
        <dbReference type="SAM" id="Phobius"/>
    </source>
</evidence>
<name>A0A6P8APJ5_PYRGI</name>
<protein>
    <submittedName>
        <fullName evidence="4">Uncharacterized protein</fullName>
    </submittedName>
</protein>
<feature type="region of interest" description="Disordered" evidence="1">
    <location>
        <begin position="297"/>
        <end position="338"/>
    </location>
</feature>
<keyword evidence="3" id="KW-1185">Reference proteome</keyword>
<feature type="compositionally biased region" description="Gly residues" evidence="1">
    <location>
        <begin position="244"/>
        <end position="259"/>
    </location>
</feature>
<reference evidence="4" key="3">
    <citation type="submission" date="2025-08" db="UniProtKB">
        <authorList>
            <consortium name="RefSeq"/>
        </authorList>
    </citation>
    <scope>IDENTIFICATION</scope>
    <source>
        <strain evidence="4">NI907</strain>
    </source>
</reference>
<dbReference type="Proteomes" id="UP000515153">
    <property type="component" value="Chromosome VI"/>
</dbReference>
<reference evidence="3 4" key="1">
    <citation type="journal article" date="2019" name="Mol. Biol. Evol.">
        <title>Blast fungal genomes show frequent chromosomal changes, gene gains and losses, and effector gene turnover.</title>
        <authorList>
            <person name="Gomez Luciano L.B."/>
            <person name="Jason Tsai I."/>
            <person name="Chuma I."/>
            <person name="Tosa Y."/>
            <person name="Chen Y.H."/>
            <person name="Li J.Y."/>
            <person name="Li M.Y."/>
            <person name="Jade Lu M.Y."/>
            <person name="Nakayashiki H."/>
            <person name="Li W.H."/>
        </authorList>
    </citation>
    <scope>NUCLEOTIDE SEQUENCE [LARGE SCALE GENOMIC DNA]</scope>
    <source>
        <strain evidence="3 4">NI907</strain>
    </source>
</reference>
<evidence type="ECO:0000256" key="1">
    <source>
        <dbReference type="SAM" id="MobiDB-lite"/>
    </source>
</evidence>
<feature type="compositionally biased region" description="Gly residues" evidence="1">
    <location>
        <begin position="222"/>
        <end position="235"/>
    </location>
</feature>
<gene>
    <name evidence="4" type="ORF">PgNI_11331</name>
</gene>
<feature type="compositionally biased region" description="Low complexity" evidence="1">
    <location>
        <begin position="322"/>
        <end position="333"/>
    </location>
</feature>
<keyword evidence="2" id="KW-0472">Membrane</keyword>
<dbReference type="GeneID" id="41966205"/>
<accession>A0A6P8APJ5</accession>
<keyword evidence="2" id="KW-1133">Transmembrane helix</keyword>
<reference evidence="4" key="2">
    <citation type="submission" date="2019-10" db="EMBL/GenBank/DDBJ databases">
        <authorList>
            <consortium name="NCBI Genome Project"/>
        </authorList>
    </citation>
    <scope>NUCLEOTIDE SEQUENCE</scope>
    <source>
        <strain evidence="4">NI907</strain>
    </source>
</reference>
<evidence type="ECO:0000313" key="4">
    <source>
        <dbReference type="RefSeq" id="XP_030976819.1"/>
    </source>
</evidence>
<feature type="transmembrane region" description="Helical" evidence="2">
    <location>
        <begin position="267"/>
        <end position="290"/>
    </location>
</feature>
<proteinExistence type="predicted"/>
<feature type="region of interest" description="Disordered" evidence="1">
    <location>
        <begin position="222"/>
        <end position="259"/>
    </location>
</feature>